<dbReference type="Pfam" id="PF13791">
    <property type="entry name" value="Sigma_reg_C"/>
    <property type="match status" value="1"/>
</dbReference>
<evidence type="ECO:0000259" key="3">
    <source>
        <dbReference type="Pfam" id="PF13791"/>
    </source>
</evidence>
<proteinExistence type="predicted"/>
<name>A0ABW3UWP6_9BACL</name>
<evidence type="ECO:0000256" key="2">
    <source>
        <dbReference type="SAM" id="Phobius"/>
    </source>
</evidence>
<sequence>MSEHFKRQLQDYAEGKLTGSEKEQLEQELDKMEAYQNYLNEILGKEEERGPLQDGAASTSKEASLLRKGKWKARLQTALTAIGILISLTMVSAILTGLFYGLGDRSAVYQDVISSAISLTRPNLSVSGGSNSSAFFTMDYKGTLRKKIGSMESSIGDFQFSFLLGWPGIEQTTWRNEASASGAYLFQLPDAKHKADPEWSRLEKLPEGTVSEVFVSLDRLYTTDELLKLLENKNMDPVWFAAYTDQEKRTEDDPAVMAPVGFPSTPIWHKKDMKVNSYEEQKTGWFSKVVITSSSSPGVQAYGDGQIREQNFMDTLHLLQQYSRITQRLAPWLRLDSAVQYLEANGVKLYGVVLTGPTKELLKLQQEPWVSTIRVGEVRLWNWHDRP</sequence>
<gene>
    <name evidence="5" type="ORF">ACFQ4B_32000</name>
</gene>
<feature type="domain" description="Sigma factor regulator C-terminal" evidence="3">
    <location>
        <begin position="202"/>
        <end position="377"/>
    </location>
</feature>
<dbReference type="EMBL" id="JBHTLU010000047">
    <property type="protein sequence ID" value="MFD1224744.1"/>
    <property type="molecule type" value="Genomic_DNA"/>
</dbReference>
<keyword evidence="6" id="KW-1185">Reference proteome</keyword>
<reference evidence="6" key="1">
    <citation type="journal article" date="2019" name="Int. J. Syst. Evol. Microbiol.">
        <title>The Global Catalogue of Microorganisms (GCM) 10K type strain sequencing project: providing services to taxonomists for standard genome sequencing and annotation.</title>
        <authorList>
            <consortium name="The Broad Institute Genomics Platform"/>
            <consortium name="The Broad Institute Genome Sequencing Center for Infectious Disease"/>
            <person name="Wu L."/>
            <person name="Ma J."/>
        </authorList>
    </citation>
    <scope>NUCLEOTIDE SEQUENCE [LARGE SCALE GENOMIC DNA]</scope>
    <source>
        <strain evidence="6">CCUG 53270</strain>
    </source>
</reference>
<evidence type="ECO:0000313" key="5">
    <source>
        <dbReference type="EMBL" id="MFD1224744.1"/>
    </source>
</evidence>
<dbReference type="Pfam" id="PF13800">
    <property type="entry name" value="Sigma_reg_N"/>
    <property type="match status" value="1"/>
</dbReference>
<dbReference type="InterPro" id="IPR025672">
    <property type="entry name" value="Sigma_reg_C_dom"/>
</dbReference>
<comment type="caution">
    <text evidence="5">The sequence shown here is derived from an EMBL/GenBank/DDBJ whole genome shotgun (WGS) entry which is preliminary data.</text>
</comment>
<dbReference type="InterPro" id="IPR029101">
    <property type="entry name" value="Sigma_reg_N"/>
</dbReference>
<feature type="domain" description="Sigma factor regulator N-terminal" evidence="4">
    <location>
        <begin position="65"/>
        <end position="150"/>
    </location>
</feature>
<feature type="transmembrane region" description="Helical" evidence="2">
    <location>
        <begin position="77"/>
        <end position="102"/>
    </location>
</feature>
<dbReference type="RefSeq" id="WP_345587504.1">
    <property type="nucleotide sequence ID" value="NZ_BAABJG010000010.1"/>
</dbReference>
<evidence type="ECO:0000313" key="6">
    <source>
        <dbReference type="Proteomes" id="UP001597180"/>
    </source>
</evidence>
<dbReference type="Proteomes" id="UP001597180">
    <property type="component" value="Unassembled WGS sequence"/>
</dbReference>
<evidence type="ECO:0000259" key="4">
    <source>
        <dbReference type="Pfam" id="PF13800"/>
    </source>
</evidence>
<accession>A0ABW3UWP6</accession>
<keyword evidence="2" id="KW-0812">Transmembrane</keyword>
<keyword evidence="2" id="KW-1133">Transmembrane helix</keyword>
<feature type="region of interest" description="Disordered" evidence="1">
    <location>
        <begin position="1"/>
        <end position="24"/>
    </location>
</feature>
<organism evidence="5 6">
    <name type="scientific">Paenibacillus vulneris</name>
    <dbReference type="NCBI Taxonomy" id="1133364"/>
    <lineage>
        <taxon>Bacteria</taxon>
        <taxon>Bacillati</taxon>
        <taxon>Bacillota</taxon>
        <taxon>Bacilli</taxon>
        <taxon>Bacillales</taxon>
        <taxon>Paenibacillaceae</taxon>
        <taxon>Paenibacillus</taxon>
    </lineage>
</organism>
<keyword evidence="2" id="KW-0472">Membrane</keyword>
<evidence type="ECO:0000256" key="1">
    <source>
        <dbReference type="SAM" id="MobiDB-lite"/>
    </source>
</evidence>
<protein>
    <submittedName>
        <fullName evidence="5">Anti-sigma factor</fullName>
    </submittedName>
</protein>